<dbReference type="OrthoDB" id="9776599at2"/>
<dbReference type="Pfam" id="PF17148">
    <property type="entry name" value="DUF5117"/>
    <property type="match status" value="1"/>
</dbReference>
<feature type="domain" description="EcxA zinc-binding" evidence="2">
    <location>
        <begin position="396"/>
        <end position="704"/>
    </location>
</feature>
<feature type="domain" description="DUF5118" evidence="4">
    <location>
        <begin position="29"/>
        <end position="65"/>
    </location>
</feature>
<keyword evidence="6" id="KW-1185">Reference proteome</keyword>
<protein>
    <recommendedName>
        <fullName evidence="7">Peptidase</fullName>
    </recommendedName>
</protein>
<dbReference type="Gene3D" id="3.40.390.10">
    <property type="entry name" value="Collagenase (Catalytic Domain)"/>
    <property type="match status" value="1"/>
</dbReference>
<evidence type="ECO:0000313" key="5">
    <source>
        <dbReference type="EMBL" id="SHM77270.1"/>
    </source>
</evidence>
<dbReference type="GO" id="GO:0008237">
    <property type="term" value="F:metallopeptidase activity"/>
    <property type="evidence" value="ECO:0007669"/>
    <property type="project" value="InterPro"/>
</dbReference>
<dbReference type="PANTHER" id="PTHR38478">
    <property type="entry name" value="PEPTIDASE M1A AND M12B"/>
    <property type="match status" value="1"/>
</dbReference>
<dbReference type="SUPFAM" id="SSF55486">
    <property type="entry name" value="Metalloproteases ('zincins'), catalytic domain"/>
    <property type="match status" value="1"/>
</dbReference>
<keyword evidence="1" id="KW-0732">Signal</keyword>
<reference evidence="6" key="1">
    <citation type="submission" date="2016-11" db="EMBL/GenBank/DDBJ databases">
        <authorList>
            <person name="Varghese N."/>
            <person name="Submissions S."/>
        </authorList>
    </citation>
    <scope>NUCLEOTIDE SEQUENCE [LARGE SCALE GENOMIC DNA]</scope>
    <source>
        <strain evidence="6">ACAM 48</strain>
    </source>
</reference>
<dbReference type="InterPro" id="IPR034032">
    <property type="entry name" value="Zn_MMP-like_bac"/>
</dbReference>
<accession>A0A1M7LH51</accession>
<dbReference type="STRING" id="143223.SAMN05878281_1907"/>
<dbReference type="Pfam" id="PF17162">
    <property type="entry name" value="DUF5118"/>
    <property type="match status" value="1"/>
</dbReference>
<name>A0A1M7LH51_9FLAO</name>
<feature type="signal peptide" evidence="1">
    <location>
        <begin position="1"/>
        <end position="19"/>
    </location>
</feature>
<dbReference type="AlphaFoldDB" id="A0A1M7LH51"/>
<proteinExistence type="predicted"/>
<feature type="chain" id="PRO_5013020310" description="Peptidase" evidence="1">
    <location>
        <begin position="20"/>
        <end position="805"/>
    </location>
</feature>
<evidence type="ECO:0000313" key="6">
    <source>
        <dbReference type="Proteomes" id="UP000190235"/>
    </source>
</evidence>
<dbReference type="PANTHER" id="PTHR38478:SF1">
    <property type="entry name" value="ZINC DEPENDENT METALLOPROTEASE DOMAIN LIPOPROTEIN"/>
    <property type="match status" value="1"/>
</dbReference>
<evidence type="ECO:0008006" key="7">
    <source>
        <dbReference type="Google" id="ProtNLM"/>
    </source>
</evidence>
<feature type="domain" description="DUF5117" evidence="3">
    <location>
        <begin position="77"/>
        <end position="269"/>
    </location>
</feature>
<dbReference type="InterPro" id="IPR033413">
    <property type="entry name" value="DUF5117"/>
</dbReference>
<organism evidence="5 6">
    <name type="scientific">Salegentibacter salegens</name>
    <dbReference type="NCBI Taxonomy" id="143223"/>
    <lineage>
        <taxon>Bacteria</taxon>
        <taxon>Pseudomonadati</taxon>
        <taxon>Bacteroidota</taxon>
        <taxon>Flavobacteriia</taxon>
        <taxon>Flavobacteriales</taxon>
        <taxon>Flavobacteriaceae</taxon>
        <taxon>Salegentibacter</taxon>
    </lineage>
</organism>
<evidence type="ECO:0000259" key="4">
    <source>
        <dbReference type="Pfam" id="PF17162"/>
    </source>
</evidence>
<evidence type="ECO:0000256" key="1">
    <source>
        <dbReference type="SAM" id="SignalP"/>
    </source>
</evidence>
<dbReference type="Proteomes" id="UP000190235">
    <property type="component" value="Chromosome I"/>
</dbReference>
<gene>
    <name evidence="5" type="ORF">SAMN05878281_1907</name>
</gene>
<dbReference type="EMBL" id="LT670848">
    <property type="protein sequence ID" value="SHM77270.1"/>
    <property type="molecule type" value="Genomic_DNA"/>
</dbReference>
<dbReference type="CDD" id="cd04276">
    <property type="entry name" value="ZnMc_MMP_like_2"/>
    <property type="match status" value="1"/>
</dbReference>
<dbReference type="InterPro" id="IPR032534">
    <property type="entry name" value="EcxA_zinc-bd"/>
</dbReference>
<sequence length="805" mass="91680">MKRFLLILLLVSFSVPGMAQFLSEKENLQDYEGFFNFHYNEEKDEIYLEVDKLETEFLYVHALTSGLGSNDIGLDRGQLGNEAVVKFEKAGNKLLLVQPNQKYRAETENVLEKRSVEQAFAKSVIYGFEIKEEKDSVYIIDFTPFLMEDAHDVAGRLKKGEYGTYKLDKSKSALSLERTKAFPENVEFEALLTFEGEPKGRTLQSVAPNAKKLSVIQHHSFVKLPDDNYEKRLFDPRSGAISISYLDYSMPVYEPIEKKFAIRHRLKKKDPEAEISEAQERIIYYLDPGTPEPVKSALLEGAGWWNEAFEEIGYKDAFQVKMLPEDADPLDTRYNMIQWVHRSTRGWSYGASVVDPRTGEIIKGHVSLGSLRIRQDFMIAQALMNKPFAENDKDHEKMMEMAVARIRQLSAHEVGHTIGFAHNFAASANNNASVMDYPHPKFSLENDEISIDNAYDTGIGDWDKVTVKYSYADILENTSEREFLNSVLEEAQQAGHQFISDADARAQGGAHINAHLWDNGKNPTQELEEILKIRRIGIENFSEDNIRTNEPYSVLEDIFVPLYFLHRYQVEAAVKIIGGLDYNYAVKGGKDKLWERADPNMQENALNSILKTLDAEIIAIPQKKLELFPPRAFGYNRSRESFKSNTGVAFDALGAPLTSANLSLSLLLHPERMARLVQQKALDKKQLGPQEVLGQLISETIKKSHRDDYLNEVQQAVNYQVLLHLIKLAENESATAKVKAFANAQIDELKNWLSNKDEVLHREMFREIENYRENPGEYKTKLNVPKIPDGSPIGSFRCEGMDFSK</sequence>
<dbReference type="InterPro" id="IPR024079">
    <property type="entry name" value="MetalloPept_cat_dom_sf"/>
</dbReference>
<evidence type="ECO:0000259" key="3">
    <source>
        <dbReference type="Pfam" id="PF17148"/>
    </source>
</evidence>
<evidence type="ECO:0000259" key="2">
    <source>
        <dbReference type="Pfam" id="PF16313"/>
    </source>
</evidence>
<dbReference type="InterPro" id="IPR033428">
    <property type="entry name" value="DUF5118"/>
</dbReference>
<dbReference type="Pfam" id="PF16313">
    <property type="entry name" value="DUF4953"/>
    <property type="match status" value="1"/>
</dbReference>
<dbReference type="RefSeq" id="WP_079735011.1">
    <property type="nucleotide sequence ID" value="NZ_LT670848.1"/>
</dbReference>